<dbReference type="Pfam" id="PF13621">
    <property type="entry name" value="Cupin_8"/>
    <property type="match status" value="1"/>
</dbReference>
<dbReference type="GO" id="GO:0005737">
    <property type="term" value="C:cytoplasm"/>
    <property type="evidence" value="ECO:0007669"/>
    <property type="project" value="UniProtKB-SubCell"/>
</dbReference>
<comment type="function">
    <text evidence="3">May play a role in cellular stress response.</text>
</comment>
<dbReference type="STRING" id="282301.A0A267G4B1"/>
<keyword evidence="2" id="KW-0963">Cytoplasm</keyword>
<dbReference type="OrthoDB" id="65596at2759"/>
<evidence type="ECO:0000313" key="6">
    <source>
        <dbReference type="EMBL" id="PAA80836.1"/>
    </source>
</evidence>
<sequence length="425" mass="45705">ASASKQPRPALHQAPFLHLLDQVKYGRNLPALLCQRPTQTICNLSETELLHGPEFSSMRLPFQVGSSAGSSADGPESSWPIQLLSMAEFSSCLATQKSPHQSTWLYASYIYLHPGASPPDPQLAKIRERIDWSGLGFDRGLAACGSTLWIGGPGSKTNLHYDAYGYNIVFQVFGSKRWTLYPPESSHLLRPTRLPFEESTIFSRLSAPASVPEARPHSVTLEPGDLLYVPRHWWHRVESLGDSASCSVNLWVPLPHLDAASRLGESLAGLMVRLLSSAPAAAQLLSETRWRCRDESDRQHWRRLTGGADVWGPGELKRDLATAQEAAAAAADAEAEAASDCDCDCRLCGTGDQSVSEFVSASGVTVASLSPDAAPVTSPPAPPASGRSAGGPEERILAALVDAACDAEVLEVLSDKFMLALQASR</sequence>
<accession>A0A267G4B1</accession>
<dbReference type="InterPro" id="IPR041667">
    <property type="entry name" value="Cupin_8"/>
</dbReference>
<proteinExistence type="predicted"/>
<evidence type="ECO:0000256" key="2">
    <source>
        <dbReference type="ARBA" id="ARBA00022490"/>
    </source>
</evidence>
<feature type="region of interest" description="Disordered" evidence="4">
    <location>
        <begin position="370"/>
        <end position="390"/>
    </location>
</feature>
<dbReference type="Gene3D" id="2.60.120.650">
    <property type="entry name" value="Cupin"/>
    <property type="match status" value="1"/>
</dbReference>
<feature type="domain" description="JmjC" evidence="5">
    <location>
        <begin position="102"/>
        <end position="267"/>
    </location>
</feature>
<protein>
    <recommendedName>
        <fullName evidence="5">JmjC domain-containing protein</fullName>
    </recommendedName>
</protein>
<dbReference type="SMART" id="SM00558">
    <property type="entry name" value="JmjC"/>
    <property type="match status" value="1"/>
</dbReference>
<dbReference type="EMBL" id="NIVC01000566">
    <property type="protein sequence ID" value="PAA80836.1"/>
    <property type="molecule type" value="Genomic_DNA"/>
</dbReference>
<evidence type="ECO:0000313" key="7">
    <source>
        <dbReference type="Proteomes" id="UP000215902"/>
    </source>
</evidence>
<dbReference type="CDD" id="cd02208">
    <property type="entry name" value="cupin_RmlC-like"/>
    <property type="match status" value="1"/>
</dbReference>
<dbReference type="Proteomes" id="UP000215902">
    <property type="component" value="Unassembled WGS sequence"/>
</dbReference>
<evidence type="ECO:0000259" key="5">
    <source>
        <dbReference type="PROSITE" id="PS51184"/>
    </source>
</evidence>
<feature type="non-terminal residue" evidence="6">
    <location>
        <position position="1"/>
    </location>
</feature>
<evidence type="ECO:0000256" key="1">
    <source>
        <dbReference type="ARBA" id="ARBA00004496"/>
    </source>
</evidence>
<comment type="subcellular location">
    <subcellularLocation>
        <location evidence="1">Cytoplasm</location>
    </subcellularLocation>
</comment>
<dbReference type="PROSITE" id="PS51184">
    <property type="entry name" value="JMJC"/>
    <property type="match status" value="1"/>
</dbReference>
<evidence type="ECO:0000256" key="3">
    <source>
        <dbReference type="ARBA" id="ARBA00037342"/>
    </source>
</evidence>
<organism evidence="6 7">
    <name type="scientific">Macrostomum lignano</name>
    <dbReference type="NCBI Taxonomy" id="282301"/>
    <lineage>
        <taxon>Eukaryota</taxon>
        <taxon>Metazoa</taxon>
        <taxon>Spiralia</taxon>
        <taxon>Lophotrochozoa</taxon>
        <taxon>Platyhelminthes</taxon>
        <taxon>Rhabditophora</taxon>
        <taxon>Macrostomorpha</taxon>
        <taxon>Macrostomida</taxon>
        <taxon>Macrostomidae</taxon>
        <taxon>Macrostomum</taxon>
    </lineage>
</organism>
<comment type="caution">
    <text evidence="6">The sequence shown here is derived from an EMBL/GenBank/DDBJ whole genome shotgun (WGS) entry which is preliminary data.</text>
</comment>
<dbReference type="AlphaFoldDB" id="A0A267G4B1"/>
<evidence type="ECO:0000256" key="4">
    <source>
        <dbReference type="SAM" id="MobiDB-lite"/>
    </source>
</evidence>
<dbReference type="SUPFAM" id="SSF51197">
    <property type="entry name" value="Clavaminate synthase-like"/>
    <property type="match status" value="1"/>
</dbReference>
<gene>
    <name evidence="6" type="ORF">BOX15_Mlig009541g1</name>
</gene>
<dbReference type="InterPro" id="IPR003347">
    <property type="entry name" value="JmjC_dom"/>
</dbReference>
<dbReference type="PANTHER" id="PTHR12461">
    <property type="entry name" value="HYPOXIA-INDUCIBLE FACTOR 1 ALPHA INHIBITOR-RELATED"/>
    <property type="match status" value="1"/>
</dbReference>
<reference evidence="6 7" key="1">
    <citation type="submission" date="2017-06" db="EMBL/GenBank/DDBJ databases">
        <title>A platform for efficient transgenesis in Macrostomum lignano, a flatworm model organism for stem cell research.</title>
        <authorList>
            <person name="Berezikov E."/>
        </authorList>
    </citation>
    <scope>NUCLEOTIDE SEQUENCE [LARGE SCALE GENOMIC DNA]</scope>
    <source>
        <strain evidence="6">DV1</strain>
        <tissue evidence="6">Whole organism</tissue>
    </source>
</reference>
<dbReference type="PANTHER" id="PTHR12461:SF43">
    <property type="entry name" value="HSPB1-ASSOCIATED PROTEIN 1"/>
    <property type="match status" value="1"/>
</dbReference>
<name>A0A267G4B1_9PLAT</name>
<keyword evidence="7" id="KW-1185">Reference proteome</keyword>